<feature type="transmembrane region" description="Helical" evidence="2">
    <location>
        <begin position="320"/>
        <end position="341"/>
    </location>
</feature>
<organism evidence="4 5">
    <name type="scientific">Acanthaster planci</name>
    <name type="common">Crown-of-thorns starfish</name>
    <dbReference type="NCBI Taxonomy" id="133434"/>
    <lineage>
        <taxon>Eukaryota</taxon>
        <taxon>Metazoa</taxon>
        <taxon>Echinodermata</taxon>
        <taxon>Eleutherozoa</taxon>
        <taxon>Asterozoa</taxon>
        <taxon>Asteroidea</taxon>
        <taxon>Valvatacea</taxon>
        <taxon>Valvatida</taxon>
        <taxon>Acanthasteridae</taxon>
        <taxon>Acanthaster</taxon>
    </lineage>
</organism>
<dbReference type="InterPro" id="IPR011701">
    <property type="entry name" value="MFS"/>
</dbReference>
<proteinExistence type="predicted"/>
<feature type="transmembrane region" description="Helical" evidence="2">
    <location>
        <begin position="353"/>
        <end position="373"/>
    </location>
</feature>
<name>A0A8B7ZGW9_ACAPL</name>
<dbReference type="PROSITE" id="PS50850">
    <property type="entry name" value="MFS"/>
    <property type="match status" value="1"/>
</dbReference>
<dbReference type="Gene3D" id="1.20.1250.20">
    <property type="entry name" value="MFS general substrate transporter like domains"/>
    <property type="match status" value="2"/>
</dbReference>
<evidence type="ECO:0000256" key="1">
    <source>
        <dbReference type="ARBA" id="ARBA00004141"/>
    </source>
</evidence>
<feature type="transmembrane region" description="Helical" evidence="2">
    <location>
        <begin position="49"/>
        <end position="68"/>
    </location>
</feature>
<dbReference type="KEGG" id="aplc:110986510"/>
<feature type="transmembrane region" description="Helical" evidence="2">
    <location>
        <begin position="283"/>
        <end position="308"/>
    </location>
</feature>
<feature type="transmembrane region" description="Helical" evidence="2">
    <location>
        <begin position="113"/>
        <end position="132"/>
    </location>
</feature>
<protein>
    <submittedName>
        <fullName evidence="5">Monocarboxylate transporter 12-like</fullName>
    </submittedName>
</protein>
<reference evidence="5" key="1">
    <citation type="submission" date="2025-08" db="UniProtKB">
        <authorList>
            <consortium name="RefSeq"/>
        </authorList>
    </citation>
    <scope>IDENTIFICATION</scope>
</reference>
<dbReference type="PANTHER" id="PTHR11360:SF303">
    <property type="entry name" value="MAJOR FACILITATOR SUPERFAMILY (MFS) PROFILE DOMAIN-CONTAINING PROTEIN"/>
    <property type="match status" value="1"/>
</dbReference>
<keyword evidence="4" id="KW-1185">Reference proteome</keyword>
<keyword evidence="2" id="KW-0812">Transmembrane</keyword>
<accession>A0A8B7ZGW9</accession>
<dbReference type="OrthoDB" id="6499973at2759"/>
<evidence type="ECO:0000256" key="2">
    <source>
        <dbReference type="SAM" id="Phobius"/>
    </source>
</evidence>
<keyword evidence="2" id="KW-1133">Transmembrane helix</keyword>
<dbReference type="GO" id="GO:0016020">
    <property type="term" value="C:membrane"/>
    <property type="evidence" value="ECO:0007669"/>
    <property type="project" value="UniProtKB-SubCell"/>
</dbReference>
<dbReference type="Proteomes" id="UP000694845">
    <property type="component" value="Unplaced"/>
</dbReference>
<evidence type="ECO:0000313" key="4">
    <source>
        <dbReference type="Proteomes" id="UP000694845"/>
    </source>
</evidence>
<sequence length="378" mass="40823">MYIVIKSFQGPLSKPLEALFGTRIVVIVCGFLLGASVIASSFLTSAIQMTLVLSLFAGPGLMITNVLSRALTGRYFTTNYGTVNGIGTAGDAVGLVSFAPLTQVLLDTYGWRGALLLLGAISMHLGVCGLLLRPSPTSAEGRDDYLPIVQSEEEPLVDESANPNAEKIPILCILKDAVIALGNSLGCAVCSRGAFWIAWLVSACHVFVGSLWLIYFVAYAESKGFSGYEAVTFTTCAGIGSLVFKVFNGYVVDQGWIELRWALLILIIISGLALFLLPLLSSYWLMIVNAFIFNGCVGGLSSIGDIYTRELLGAEDLVSAFSWMDLITAIFQISLGFFPGWIFDQTGRYDEAFVILGFISLLPLVSLLVEKLLSRRKE</sequence>
<feature type="transmembrane region" description="Helical" evidence="2">
    <location>
        <begin position="80"/>
        <end position="101"/>
    </location>
</feature>
<evidence type="ECO:0000313" key="5">
    <source>
        <dbReference type="RefSeq" id="XP_022104115.1"/>
    </source>
</evidence>
<keyword evidence="2" id="KW-0472">Membrane</keyword>
<dbReference type="GeneID" id="110986510"/>
<comment type="subcellular location">
    <subcellularLocation>
        <location evidence="1">Membrane</location>
        <topology evidence="1">Multi-pass membrane protein</topology>
    </subcellularLocation>
</comment>
<gene>
    <name evidence="5" type="primary">LOC110986510</name>
</gene>
<evidence type="ECO:0000259" key="3">
    <source>
        <dbReference type="PROSITE" id="PS50850"/>
    </source>
</evidence>
<feature type="transmembrane region" description="Helical" evidence="2">
    <location>
        <begin position="194"/>
        <end position="218"/>
    </location>
</feature>
<feature type="transmembrane region" description="Helical" evidence="2">
    <location>
        <begin position="259"/>
        <end position="277"/>
    </location>
</feature>
<feature type="transmembrane region" description="Helical" evidence="2">
    <location>
        <begin position="230"/>
        <end position="247"/>
    </location>
</feature>
<dbReference type="InterPro" id="IPR020846">
    <property type="entry name" value="MFS_dom"/>
</dbReference>
<dbReference type="InterPro" id="IPR050327">
    <property type="entry name" value="Proton-linked_MCT"/>
</dbReference>
<dbReference type="PANTHER" id="PTHR11360">
    <property type="entry name" value="MONOCARBOXYLATE TRANSPORTER"/>
    <property type="match status" value="1"/>
</dbReference>
<dbReference type="GO" id="GO:0008028">
    <property type="term" value="F:monocarboxylic acid transmembrane transporter activity"/>
    <property type="evidence" value="ECO:0007669"/>
    <property type="project" value="TreeGrafter"/>
</dbReference>
<dbReference type="SUPFAM" id="SSF103473">
    <property type="entry name" value="MFS general substrate transporter"/>
    <property type="match status" value="1"/>
</dbReference>
<dbReference type="InterPro" id="IPR036259">
    <property type="entry name" value="MFS_trans_sf"/>
</dbReference>
<dbReference type="Pfam" id="PF07690">
    <property type="entry name" value="MFS_1"/>
    <property type="match status" value="1"/>
</dbReference>
<feature type="domain" description="Major facilitator superfamily (MFS) profile" evidence="3">
    <location>
        <begin position="1"/>
        <end position="375"/>
    </location>
</feature>
<dbReference type="AlphaFoldDB" id="A0A8B7ZGW9"/>
<dbReference type="RefSeq" id="XP_022104115.1">
    <property type="nucleotide sequence ID" value="XM_022248423.1"/>
</dbReference>
<feature type="transmembrane region" description="Helical" evidence="2">
    <location>
        <begin position="20"/>
        <end position="43"/>
    </location>
</feature>